<feature type="transmembrane region" description="Helical" evidence="2">
    <location>
        <begin position="44"/>
        <end position="68"/>
    </location>
</feature>
<keyword evidence="2" id="KW-0472">Membrane</keyword>
<evidence type="ECO:0008006" key="5">
    <source>
        <dbReference type="Google" id="ProtNLM"/>
    </source>
</evidence>
<keyword evidence="2" id="KW-1133">Transmembrane helix</keyword>
<dbReference type="RefSeq" id="WP_129457558.1">
    <property type="nucleotide sequence ID" value="NZ_PPCV01000001.1"/>
</dbReference>
<keyword evidence="4" id="KW-1185">Reference proteome</keyword>
<dbReference type="Proteomes" id="UP000290624">
    <property type="component" value="Unassembled WGS sequence"/>
</dbReference>
<dbReference type="InterPro" id="IPR019051">
    <property type="entry name" value="Trp_biosyn_TM_oprn/chp"/>
</dbReference>
<feature type="region of interest" description="Disordered" evidence="1">
    <location>
        <begin position="165"/>
        <end position="192"/>
    </location>
</feature>
<evidence type="ECO:0000256" key="2">
    <source>
        <dbReference type="SAM" id="Phobius"/>
    </source>
</evidence>
<dbReference type="AlphaFoldDB" id="A0A4Q2EJ09"/>
<sequence length="192" mass="19141">MRIDPRLVVSAAAVAGLAVGQAGWWRATTTGITGTLNDVEISGAAGTGGLAAALPGVALSAVLATLMLGRVGTRVMAGAAAAAGLGMAILGLSAPLPVAEAVIASNQVGISVMSEPVSTLWPVGFGVAGVGVCVAAAWLMWRPPRRGRPASRRASEMTDPLAAWKAMDAGEDPTTNDADRGADVTGREGELT</sequence>
<comment type="caution">
    <text evidence="3">The sequence shown here is derived from an EMBL/GenBank/DDBJ whole genome shotgun (WGS) entry which is preliminary data.</text>
</comment>
<reference evidence="3 4" key="1">
    <citation type="submission" date="2018-01" db="EMBL/GenBank/DDBJ databases">
        <title>Lactibacter flavus gen. nov., sp. nov., a novel bacterium of the family Propionibacteriaceae isolated from raw milk and dairy products.</title>
        <authorList>
            <person name="Wenning M."/>
            <person name="Breitenwieser F."/>
            <person name="Huptas C."/>
            <person name="von Neubeck M."/>
            <person name="Busse H.-J."/>
            <person name="Scherer S."/>
        </authorList>
    </citation>
    <scope>NUCLEOTIDE SEQUENCE [LARGE SCALE GENOMIC DNA]</scope>
    <source>
        <strain evidence="3 4">VG341</strain>
    </source>
</reference>
<dbReference type="Pfam" id="PF09534">
    <property type="entry name" value="Trp_oprn_chp"/>
    <property type="match status" value="1"/>
</dbReference>
<protein>
    <recommendedName>
        <fullName evidence="5">Trp biosynthesis-associated membrane protein</fullName>
    </recommendedName>
</protein>
<gene>
    <name evidence="3" type="ORF">C1706_02235</name>
</gene>
<feature type="transmembrane region" description="Helical" evidence="2">
    <location>
        <begin position="75"/>
        <end position="99"/>
    </location>
</feature>
<keyword evidence="2" id="KW-0812">Transmembrane</keyword>
<accession>A0A4Q2EJ09</accession>
<evidence type="ECO:0000313" key="4">
    <source>
        <dbReference type="Proteomes" id="UP000290624"/>
    </source>
</evidence>
<dbReference type="EMBL" id="PPCV01000001">
    <property type="protein sequence ID" value="RXW33590.1"/>
    <property type="molecule type" value="Genomic_DNA"/>
</dbReference>
<evidence type="ECO:0000313" key="3">
    <source>
        <dbReference type="EMBL" id="RXW33590.1"/>
    </source>
</evidence>
<evidence type="ECO:0000256" key="1">
    <source>
        <dbReference type="SAM" id="MobiDB-lite"/>
    </source>
</evidence>
<feature type="compositionally biased region" description="Basic and acidic residues" evidence="1">
    <location>
        <begin position="177"/>
        <end position="192"/>
    </location>
</feature>
<name>A0A4Q2EJ09_9ACTN</name>
<feature type="transmembrane region" description="Helical" evidence="2">
    <location>
        <begin position="119"/>
        <end position="141"/>
    </location>
</feature>
<proteinExistence type="predicted"/>
<organism evidence="3 4">
    <name type="scientific">Propioniciclava flava</name>
    <dbReference type="NCBI Taxonomy" id="2072026"/>
    <lineage>
        <taxon>Bacteria</taxon>
        <taxon>Bacillati</taxon>
        <taxon>Actinomycetota</taxon>
        <taxon>Actinomycetes</taxon>
        <taxon>Propionibacteriales</taxon>
        <taxon>Propionibacteriaceae</taxon>
        <taxon>Propioniciclava</taxon>
    </lineage>
</organism>